<dbReference type="Pfam" id="PF16875">
    <property type="entry name" value="Glyco_hydro_36N"/>
    <property type="match status" value="1"/>
</dbReference>
<dbReference type="Pfam" id="PF16874">
    <property type="entry name" value="Glyco_hydro_36C"/>
    <property type="match status" value="1"/>
</dbReference>
<keyword evidence="4" id="KW-0326">Glycosidase</keyword>
<dbReference type="InterPro" id="IPR013780">
    <property type="entry name" value="Glyco_hydro_b"/>
</dbReference>
<evidence type="ECO:0000259" key="6">
    <source>
        <dbReference type="Pfam" id="PF16875"/>
    </source>
</evidence>
<keyword evidence="8" id="KW-1185">Reference proteome</keyword>
<dbReference type="InterPro" id="IPR031704">
    <property type="entry name" value="Glyco_hydro_36_N"/>
</dbReference>
<dbReference type="Pfam" id="PF02065">
    <property type="entry name" value="Melibiase"/>
    <property type="match status" value="1"/>
</dbReference>
<dbReference type="Gene3D" id="3.20.20.70">
    <property type="entry name" value="Aldolase class I"/>
    <property type="match status" value="1"/>
</dbReference>
<accession>A0A6L7GF74</accession>
<dbReference type="Gene3D" id="2.60.40.1180">
    <property type="entry name" value="Golgi alpha-mannosidase II"/>
    <property type="match status" value="1"/>
</dbReference>
<dbReference type="CDD" id="cd14791">
    <property type="entry name" value="GH36"/>
    <property type="match status" value="1"/>
</dbReference>
<feature type="domain" description="Glycosyl hydrolase family 36 C-terminal" evidence="5">
    <location>
        <begin position="616"/>
        <end position="698"/>
    </location>
</feature>
<gene>
    <name evidence="7" type="ORF">GRI44_08010</name>
</gene>
<dbReference type="EC" id="3.2.1.22" evidence="2"/>
<dbReference type="GO" id="GO:0016052">
    <property type="term" value="P:carbohydrate catabolic process"/>
    <property type="evidence" value="ECO:0007669"/>
    <property type="project" value="InterPro"/>
</dbReference>
<dbReference type="PRINTS" id="PR00743">
    <property type="entry name" value="GLHYDRLASE36"/>
</dbReference>
<dbReference type="InterPro" id="IPR013785">
    <property type="entry name" value="Aldolase_TIM"/>
</dbReference>
<keyword evidence="3" id="KW-0378">Hydrolase</keyword>
<evidence type="ECO:0000256" key="2">
    <source>
        <dbReference type="ARBA" id="ARBA00012755"/>
    </source>
</evidence>
<sequence>MTLICGKDTALLLSTQVGERPHIIYWGRLFAGFDGAQIALLSTRQQYFGGPTEVVHSTLSCELGSWGAGPPGLIVHRAGQDWMPDLRVSDVCCASDHEAIITCTDSRAALSASYALSIDPATGVLSAKTTIQNLSDQPLGVDWCAPLCLPLDDRMDGLTAFTGKWAGEYERETVPLGTGSYVRENRSGRTSHDNFPGLLATSAQACERSGVCAAFHLGWSGNHRLRVDRQPGGQAVVQMGELLLPGEITLARGETYTTPVMYGATGETGLSRLSQRFHSFLTGKVLDRRISQKPRPVHFNTWEAVYFNHSMEKLLDLADLAASVGAERFVLDDGWFGQRRSDVAGLGDWVVSADIYPDGLGALADRVRKLGMEFGIWFEPEMVNPDSDLFRQHPDWILGEPGHETTPFRNQLTLDLTRPEVGDYLFNAMDAIVRDYGVSYIKWDMNRQTLHPASQARDFQGRAVMHCQTHALYALMARLRAAHPGLELESCASGGGRADYGILHHADRIWTSDNNDARSRQSIQRGASFFFPLSITGSHVGPATCHITRRTLPMAMRAATAIFGHMGMEVDLACETEADRAILAAAVALYKQHRGLLHDGLHYRIDTPPFLSVSGVVSAAQDEAIFSCALTDTHSANLPPRIRFDGLDLDATYRLQCVWPQENLSITGPSIMEAAALLDGGSVFSGAALVNHGLQLPLLYPDTCLILYLQSVDRP</sequence>
<evidence type="ECO:0000313" key="8">
    <source>
        <dbReference type="Proteomes" id="UP000473531"/>
    </source>
</evidence>
<dbReference type="InterPro" id="IPR002252">
    <property type="entry name" value="Glyco_hydro_36"/>
</dbReference>
<dbReference type="InterPro" id="IPR031705">
    <property type="entry name" value="Glyco_hydro_36_C"/>
</dbReference>
<protein>
    <recommendedName>
        <fullName evidence="2">alpha-galactosidase</fullName>
        <ecNumber evidence="2">3.2.1.22</ecNumber>
    </recommendedName>
</protein>
<dbReference type="FunFam" id="3.20.20.70:FF:000118">
    <property type="entry name" value="Alpha-galactosidase"/>
    <property type="match status" value="1"/>
</dbReference>
<dbReference type="InterPro" id="IPR050985">
    <property type="entry name" value="Alpha-glycosidase_related"/>
</dbReference>
<dbReference type="OrthoDB" id="9758822at2"/>
<comment type="catalytic activity">
    <reaction evidence="1">
        <text>Hydrolysis of terminal, non-reducing alpha-D-galactose residues in alpha-D-galactosides, including galactose oligosaccharides, galactomannans and galactolipids.</text>
        <dbReference type="EC" id="3.2.1.22"/>
    </reaction>
</comment>
<dbReference type="PANTHER" id="PTHR43053">
    <property type="entry name" value="GLYCOSIDASE FAMILY 31"/>
    <property type="match status" value="1"/>
</dbReference>
<name>A0A6L7GF74_9SPHN</name>
<proteinExistence type="predicted"/>
<dbReference type="GO" id="GO:0004557">
    <property type="term" value="F:alpha-galactosidase activity"/>
    <property type="evidence" value="ECO:0007669"/>
    <property type="project" value="UniProtKB-EC"/>
</dbReference>
<evidence type="ECO:0000256" key="1">
    <source>
        <dbReference type="ARBA" id="ARBA00001255"/>
    </source>
</evidence>
<evidence type="ECO:0000256" key="4">
    <source>
        <dbReference type="ARBA" id="ARBA00023295"/>
    </source>
</evidence>
<dbReference type="AlphaFoldDB" id="A0A6L7GF74"/>
<dbReference type="EMBL" id="WTYU01000001">
    <property type="protein sequence ID" value="MXP14693.1"/>
    <property type="molecule type" value="Genomic_DNA"/>
</dbReference>
<organism evidence="7 8">
    <name type="scientific">Allopontixanthobacter confluentis</name>
    <dbReference type="NCBI Taxonomy" id="1849021"/>
    <lineage>
        <taxon>Bacteria</taxon>
        <taxon>Pseudomonadati</taxon>
        <taxon>Pseudomonadota</taxon>
        <taxon>Alphaproteobacteria</taxon>
        <taxon>Sphingomonadales</taxon>
        <taxon>Erythrobacteraceae</taxon>
        <taxon>Allopontixanthobacter</taxon>
    </lineage>
</organism>
<dbReference type="InterPro" id="IPR038417">
    <property type="entry name" value="Alpga-gal_N_sf"/>
</dbReference>
<dbReference type="Proteomes" id="UP000473531">
    <property type="component" value="Unassembled WGS sequence"/>
</dbReference>
<evidence type="ECO:0000256" key="3">
    <source>
        <dbReference type="ARBA" id="ARBA00022801"/>
    </source>
</evidence>
<dbReference type="PANTHER" id="PTHR43053:SF3">
    <property type="entry name" value="ALPHA-GALACTOSIDASE C-RELATED"/>
    <property type="match status" value="1"/>
</dbReference>
<dbReference type="SUPFAM" id="SSF51445">
    <property type="entry name" value="(Trans)glycosidases"/>
    <property type="match status" value="1"/>
</dbReference>
<dbReference type="InterPro" id="IPR017853">
    <property type="entry name" value="GH"/>
</dbReference>
<dbReference type="Gene3D" id="2.70.98.60">
    <property type="entry name" value="alpha-galactosidase from lactobacil brevis"/>
    <property type="match status" value="1"/>
</dbReference>
<feature type="domain" description="Glycosyl hydrolase family 36 N-terminal" evidence="6">
    <location>
        <begin position="20"/>
        <end position="251"/>
    </location>
</feature>
<reference evidence="7 8" key="1">
    <citation type="submission" date="2019-12" db="EMBL/GenBank/DDBJ databases">
        <title>Genomic-based taxomic classification of the family Erythrobacteraceae.</title>
        <authorList>
            <person name="Xu L."/>
        </authorList>
    </citation>
    <scope>NUCLEOTIDE SEQUENCE [LARGE SCALE GENOMIC DNA]</scope>
    <source>
        <strain evidence="7 8">KCTC 52259</strain>
    </source>
</reference>
<evidence type="ECO:0000313" key="7">
    <source>
        <dbReference type="EMBL" id="MXP14693.1"/>
    </source>
</evidence>
<evidence type="ECO:0000259" key="5">
    <source>
        <dbReference type="Pfam" id="PF16874"/>
    </source>
</evidence>
<comment type="caution">
    <text evidence="7">The sequence shown here is derived from an EMBL/GenBank/DDBJ whole genome shotgun (WGS) entry which is preliminary data.</text>
</comment>